<organism evidence="3 4">
    <name type="scientific">Chromobacterium violaceum</name>
    <dbReference type="NCBI Taxonomy" id="536"/>
    <lineage>
        <taxon>Bacteria</taxon>
        <taxon>Pseudomonadati</taxon>
        <taxon>Pseudomonadota</taxon>
        <taxon>Betaproteobacteria</taxon>
        <taxon>Neisseriales</taxon>
        <taxon>Chromobacteriaceae</taxon>
        <taxon>Chromobacterium</taxon>
    </lineage>
</organism>
<reference evidence="3 4" key="1">
    <citation type="submission" date="2017-05" db="EMBL/GenBank/DDBJ databases">
        <title>Chromobacterium violaceum GHPS1 isolated from Hydrocarbon polluted soil in French Guiana display an awesome secondary metabolite arsenal and a battery of drug and heavy-metal-resistance and detoxification of xenobiotics proteins.</title>
        <authorList>
            <person name="Belbahri L."/>
        </authorList>
    </citation>
    <scope>NUCLEOTIDE SEQUENCE [LARGE SCALE GENOMIC DNA]</scope>
    <source>
        <strain evidence="3 4">GHPS1</strain>
    </source>
</reference>
<name>A0A202BGT4_CHRVL</name>
<comment type="caution">
    <text evidence="3">The sequence shown here is derived from an EMBL/GenBank/DDBJ whole genome shotgun (WGS) entry which is preliminary data.</text>
</comment>
<dbReference type="InterPro" id="IPR007443">
    <property type="entry name" value="LpoA"/>
</dbReference>
<dbReference type="CDD" id="cd06339">
    <property type="entry name" value="PBP1_YraM_LppC_lipoprotein-like"/>
    <property type="match status" value="1"/>
</dbReference>
<evidence type="ECO:0008006" key="5">
    <source>
        <dbReference type="Google" id="ProtNLM"/>
    </source>
</evidence>
<accession>A0A202BGT4</accession>
<dbReference type="AlphaFoldDB" id="A0A202BGT4"/>
<dbReference type="Gene3D" id="3.40.50.2300">
    <property type="match status" value="2"/>
</dbReference>
<dbReference type="PANTHER" id="PTHR38038:SF1">
    <property type="entry name" value="PENICILLIN-BINDING PROTEIN ACTIVATOR LPOA"/>
    <property type="match status" value="1"/>
</dbReference>
<sequence length="387" mass="40209">MQRLTPLLLVGVLLTWLTPVAAQTPDYIIQSNGAPMRALVQPPGYTPRLAPATAAAVPAAPAARADLPASGALAAKPAAARPKVRIGVILPAESSALGEAAAVVRSGVEAAAQVDQSAELYSVDATGDNVVERYRAAVADGVNVVIGPLSRDSIVKLAPSVTVPTLALNSVGREAAANPKLYSLSLIVEGEARQLARLMRDDSRAAPLLVVGGDALSQRLGKAFADEWRAAAGKPVRQMAFDANDMAPLLQAAGQADAVALALDVAQAARLKSALTPDVPVYGTSQLNVGGMQPELAGVRFIDMPWFLMPAHPAVQRYPRPAAPLTRQTERLYALGIDAYRLAVQLAGSRSGAAVRLDGVTGDLKLGRDRAFERQLPAGVMGGNALQ</sequence>
<evidence type="ECO:0000256" key="1">
    <source>
        <dbReference type="ARBA" id="ARBA00023136"/>
    </source>
</evidence>
<keyword evidence="1" id="KW-0472">Membrane</keyword>
<dbReference type="EMBL" id="NHOO01000001">
    <property type="protein sequence ID" value="OVE50610.1"/>
    <property type="molecule type" value="Genomic_DNA"/>
</dbReference>
<dbReference type="RefSeq" id="WP_011134208.1">
    <property type="nucleotide sequence ID" value="NZ_JABXOB010000002.1"/>
</dbReference>
<keyword evidence="2" id="KW-0732">Signal</keyword>
<keyword evidence="4" id="KW-1185">Reference proteome</keyword>
<evidence type="ECO:0000313" key="3">
    <source>
        <dbReference type="EMBL" id="OVE50610.1"/>
    </source>
</evidence>
<dbReference type="SUPFAM" id="SSF53822">
    <property type="entry name" value="Periplasmic binding protein-like I"/>
    <property type="match status" value="1"/>
</dbReference>
<dbReference type="GO" id="GO:0009252">
    <property type="term" value="P:peptidoglycan biosynthetic process"/>
    <property type="evidence" value="ECO:0007669"/>
    <property type="project" value="TreeGrafter"/>
</dbReference>
<dbReference type="Pfam" id="PF04348">
    <property type="entry name" value="LppC"/>
    <property type="match status" value="2"/>
</dbReference>
<dbReference type="OMA" id="IDMPWFL"/>
<protein>
    <recommendedName>
        <fullName evidence="5">Penicillin-binding protein activator</fullName>
    </recommendedName>
</protein>
<dbReference type="Proteomes" id="UP000196342">
    <property type="component" value="Unassembled WGS sequence"/>
</dbReference>
<dbReference type="GO" id="GO:0031241">
    <property type="term" value="C:periplasmic side of cell outer membrane"/>
    <property type="evidence" value="ECO:0007669"/>
    <property type="project" value="TreeGrafter"/>
</dbReference>
<dbReference type="PANTHER" id="PTHR38038">
    <property type="entry name" value="PENICILLIN-BINDING PROTEIN ACTIVATOR LPOA"/>
    <property type="match status" value="1"/>
</dbReference>
<dbReference type="GO" id="GO:0030234">
    <property type="term" value="F:enzyme regulator activity"/>
    <property type="evidence" value="ECO:0007669"/>
    <property type="project" value="TreeGrafter"/>
</dbReference>
<dbReference type="InterPro" id="IPR028082">
    <property type="entry name" value="Peripla_BP_I"/>
</dbReference>
<feature type="signal peptide" evidence="2">
    <location>
        <begin position="1"/>
        <end position="22"/>
    </location>
</feature>
<dbReference type="SMR" id="A0A202BGT4"/>
<evidence type="ECO:0000313" key="4">
    <source>
        <dbReference type="Proteomes" id="UP000196342"/>
    </source>
</evidence>
<gene>
    <name evidence="3" type="ORF">CBW21_01060</name>
</gene>
<feature type="chain" id="PRO_5011252562" description="Penicillin-binding protein activator" evidence="2">
    <location>
        <begin position="23"/>
        <end position="387"/>
    </location>
</feature>
<proteinExistence type="predicted"/>
<evidence type="ECO:0000256" key="2">
    <source>
        <dbReference type="SAM" id="SignalP"/>
    </source>
</evidence>